<evidence type="ECO:0000256" key="1">
    <source>
        <dbReference type="ARBA" id="ARBA00004613"/>
    </source>
</evidence>
<gene>
    <name evidence="9" type="ORF">PPYR_11289</name>
</gene>
<feature type="compositionally biased region" description="Basic and acidic residues" evidence="5">
    <location>
        <begin position="808"/>
        <end position="828"/>
    </location>
</feature>
<feature type="domain" description="Lipase" evidence="7">
    <location>
        <begin position="75"/>
        <end position="405"/>
    </location>
</feature>
<dbReference type="FunFam" id="3.40.50.1820:FF:000288">
    <property type="entry name" value="Pancreatic triacylglycerol lipase"/>
    <property type="match status" value="1"/>
</dbReference>
<comment type="similarity">
    <text evidence="2 4">Belongs to the AB hydrolase superfamily. Lipase family.</text>
</comment>
<dbReference type="GO" id="GO:0016042">
    <property type="term" value="P:lipid catabolic process"/>
    <property type="evidence" value="ECO:0007669"/>
    <property type="project" value="TreeGrafter"/>
</dbReference>
<evidence type="ECO:0000256" key="4">
    <source>
        <dbReference type="RuleBase" id="RU004262"/>
    </source>
</evidence>
<dbReference type="InterPro" id="IPR033906">
    <property type="entry name" value="Lipase_N"/>
</dbReference>
<evidence type="ECO:0000313" key="10">
    <source>
        <dbReference type="Proteomes" id="UP000327044"/>
    </source>
</evidence>
<feature type="chain" id="PRO_5033289756" description="Lipase domain-containing protein" evidence="6">
    <location>
        <begin position="29"/>
        <end position="869"/>
    </location>
</feature>
<dbReference type="PANTHER" id="PTHR11610:SF186">
    <property type="entry name" value="FI22312P1"/>
    <property type="match status" value="1"/>
</dbReference>
<dbReference type="EMBL" id="VVIM01000008">
    <property type="protein sequence ID" value="KAB0794450.1"/>
    <property type="molecule type" value="Genomic_DNA"/>
</dbReference>
<keyword evidence="3" id="KW-0964">Secreted</keyword>
<dbReference type="InterPro" id="IPR029058">
    <property type="entry name" value="AB_hydrolase_fold"/>
</dbReference>
<dbReference type="Pfam" id="PF00151">
    <property type="entry name" value="Lipase"/>
    <property type="match status" value="1"/>
</dbReference>
<evidence type="ECO:0000256" key="2">
    <source>
        <dbReference type="ARBA" id="ARBA00010701"/>
    </source>
</evidence>
<dbReference type="Proteomes" id="UP000327044">
    <property type="component" value="Unassembled WGS sequence"/>
</dbReference>
<dbReference type="InterPro" id="IPR013818">
    <property type="entry name" value="Lipase"/>
</dbReference>
<reference evidence="8" key="1">
    <citation type="journal article" date="2016" name="Sci. Rep.">
        <title>Molecular characterization of firefly nuptial gifts: a multi-omics approach sheds light on postcopulatory sexual selection.</title>
        <authorList>
            <person name="Al-Wathiqui N."/>
            <person name="Fallon T.R."/>
            <person name="South A."/>
            <person name="Weng J.K."/>
            <person name="Lewis S.M."/>
        </authorList>
    </citation>
    <scope>NUCLEOTIDE SEQUENCE</scope>
</reference>
<dbReference type="PANTHER" id="PTHR11610">
    <property type="entry name" value="LIPASE"/>
    <property type="match status" value="1"/>
</dbReference>
<evidence type="ECO:0000256" key="5">
    <source>
        <dbReference type="SAM" id="MobiDB-lite"/>
    </source>
</evidence>
<organism evidence="8">
    <name type="scientific">Photinus pyralis</name>
    <name type="common">Common eastern firefly</name>
    <name type="synonym">Lampyris pyralis</name>
    <dbReference type="NCBI Taxonomy" id="7054"/>
    <lineage>
        <taxon>Eukaryota</taxon>
        <taxon>Metazoa</taxon>
        <taxon>Ecdysozoa</taxon>
        <taxon>Arthropoda</taxon>
        <taxon>Hexapoda</taxon>
        <taxon>Insecta</taxon>
        <taxon>Pterygota</taxon>
        <taxon>Neoptera</taxon>
        <taxon>Endopterygota</taxon>
        <taxon>Coleoptera</taxon>
        <taxon>Polyphaga</taxon>
        <taxon>Elateriformia</taxon>
        <taxon>Elateroidea</taxon>
        <taxon>Lampyridae</taxon>
        <taxon>Lampyrinae</taxon>
        <taxon>Photinus</taxon>
    </lineage>
</organism>
<sequence length="869" mass="97381">MYVKAMLSYCSLLVCACALSNLIASVNSGPWASPAQEKLDEIHDAEIYNAVVSSIKEWEARKQLDRREKRETPQACYEDLGCFEVEGPFAYLEMVPGPPEDVNTKFFLYPSHKSRKSGFTHLEIPFSNLSDAFNWGDRGFNKELPTKVLIHGFGSDCSHIWVYEMRSALMAVEEMNLICVDWSKGAELPNYVKAVINTRLVGRQVSNLLKGLMEKSGLMESKVHLIGFSLGAHVAGFAGANLGNISRITGLDPAGPLFESQDPRARLDQTDAHFVDVIHSNGENLILGGLGSWQPLGHVDFYPNGGRMQKGCSHIFLGAVTDIIWSSSIEGRSLCNHRRAYKFFTDSVSPRCHFPAFPCNSYGDFLEGNCFPCTDERECGNMGYYADRWHGRGQLFLITREEEPFCAHQYKINIKTSSTDVPVVSYGKLQVMLLGDSTLNETFVMTKKDDEEMVLGHEISRMFVPHPILADPTKIEILYTAYSGWISSGLTHWKIDKITLSDSFGQISSICQKSIILESGKPLVLPLHKGDCQLQEIANNTEDQNSTSAETLEKTENRLSLSNAISIFNIPWLVNSDKENAVEDEKETSRALNVKYEEDSPNFNHTNNATPHEIVEPVLKAQNRKNARAHSYVDDKSEISEPILGSTTTKKAFDNEDLSKRNARQEPFDFYDTGKDEWSAVSARDVNVLKGEERNKHTTEKPAEFGGFSSIFTTVQILPVKLARMFEQAEKYARETILPFVSAHTPKIIRDFIAPDRSIKYLPLSFDDTIPINITKHIGSETFDLATSSANPISTSYSHIQKISKRKEFGSHESGRDFSEENLTDEKLGQFSSSDEDVRSDDKIYVNLPVIDKNVQPLKYIPITKSGAN</sequence>
<protein>
    <recommendedName>
        <fullName evidence="7">Lipase domain-containing protein</fullName>
    </recommendedName>
</protein>
<comment type="subcellular location">
    <subcellularLocation>
        <location evidence="1">Secreted</location>
    </subcellularLocation>
</comment>
<accession>A0A1Y1LYU8</accession>
<evidence type="ECO:0000256" key="6">
    <source>
        <dbReference type="SAM" id="SignalP"/>
    </source>
</evidence>
<proteinExistence type="inferred from homology"/>
<dbReference type="PRINTS" id="PR00821">
    <property type="entry name" value="TAGLIPASE"/>
</dbReference>
<evidence type="ECO:0000313" key="9">
    <source>
        <dbReference type="EMBL" id="KAB0794450.1"/>
    </source>
</evidence>
<dbReference type="GO" id="GO:0005615">
    <property type="term" value="C:extracellular space"/>
    <property type="evidence" value="ECO:0007669"/>
    <property type="project" value="TreeGrafter"/>
</dbReference>
<dbReference type="InterPro" id="IPR000734">
    <property type="entry name" value="TAG_lipase"/>
</dbReference>
<evidence type="ECO:0000256" key="3">
    <source>
        <dbReference type="ARBA" id="ARBA00022525"/>
    </source>
</evidence>
<evidence type="ECO:0000259" key="7">
    <source>
        <dbReference type="Pfam" id="PF00151"/>
    </source>
</evidence>
<evidence type="ECO:0000313" key="8">
    <source>
        <dbReference type="EMBL" id="JAV78719.1"/>
    </source>
</evidence>
<keyword evidence="10" id="KW-1185">Reference proteome</keyword>
<name>A0A1Y1LYU8_PHOPY</name>
<dbReference type="AlphaFoldDB" id="A0A1Y1LYU8"/>
<dbReference type="CDD" id="cd00707">
    <property type="entry name" value="Pancreat_lipase_like"/>
    <property type="match status" value="1"/>
</dbReference>
<dbReference type="EMBL" id="GEZM01043862">
    <property type="protein sequence ID" value="JAV78719.1"/>
    <property type="molecule type" value="Transcribed_RNA"/>
</dbReference>
<dbReference type="SUPFAM" id="SSF53474">
    <property type="entry name" value="alpha/beta-Hydrolases"/>
    <property type="match status" value="1"/>
</dbReference>
<dbReference type="InParanoid" id="A0A1Y1LYU8"/>
<feature type="signal peptide" evidence="6">
    <location>
        <begin position="1"/>
        <end position="28"/>
    </location>
</feature>
<dbReference type="Gene3D" id="3.40.50.1820">
    <property type="entry name" value="alpha/beta hydrolase"/>
    <property type="match status" value="1"/>
</dbReference>
<keyword evidence="6" id="KW-0732">Signal</keyword>
<reference evidence="9 10" key="2">
    <citation type="journal article" date="2018" name="Elife">
        <title>Firefly genomes illuminate parallel origins of bioluminescence in beetles.</title>
        <authorList>
            <person name="Fallon T.R."/>
            <person name="Lower S.E."/>
            <person name="Chang C.H."/>
            <person name="Bessho-Uehara M."/>
            <person name="Martin G.J."/>
            <person name="Bewick A.J."/>
            <person name="Behringer M."/>
            <person name="Debat H.J."/>
            <person name="Wong I."/>
            <person name="Day J.C."/>
            <person name="Suvorov A."/>
            <person name="Silva C.J."/>
            <person name="Stanger-Hall K.F."/>
            <person name="Hall D.W."/>
            <person name="Schmitz R.J."/>
            <person name="Nelson D.R."/>
            <person name="Lewis S.M."/>
            <person name="Shigenobu S."/>
            <person name="Bybee S.M."/>
            <person name="Larracuente A.M."/>
            <person name="Oba Y."/>
            <person name="Weng J.K."/>
        </authorList>
    </citation>
    <scope>NUCLEOTIDE SEQUENCE [LARGE SCALE GENOMIC DNA]</scope>
    <source>
        <strain evidence="9">1611_PpyrPB1</strain>
        <tissue evidence="9">Whole body</tissue>
    </source>
</reference>
<dbReference type="FunCoup" id="A0A1Y1LYU8">
    <property type="interactions" value="63"/>
</dbReference>
<dbReference type="OrthoDB" id="199913at2759"/>
<dbReference type="PROSITE" id="PS51257">
    <property type="entry name" value="PROKAR_LIPOPROTEIN"/>
    <property type="match status" value="1"/>
</dbReference>
<dbReference type="GO" id="GO:0016298">
    <property type="term" value="F:lipase activity"/>
    <property type="evidence" value="ECO:0007669"/>
    <property type="project" value="InterPro"/>
</dbReference>
<feature type="region of interest" description="Disordered" evidence="5">
    <location>
        <begin position="808"/>
        <end position="837"/>
    </location>
</feature>
<reference evidence="9" key="3">
    <citation type="submission" date="2019-08" db="EMBL/GenBank/DDBJ databases">
        <authorList>
            <consortium name="Photinus pyralis genome working group"/>
            <person name="Fallon T.R."/>
            <person name="Sander Lower S.E."/>
            <person name="Weng J.-K."/>
        </authorList>
    </citation>
    <scope>NUCLEOTIDE SEQUENCE</scope>
    <source>
        <strain evidence="9">1611_PpyrPB1</strain>
        <tissue evidence="9">Whole body</tissue>
    </source>
</reference>